<dbReference type="Proteomes" id="UP000263993">
    <property type="component" value="Unassembled WGS sequence"/>
</dbReference>
<evidence type="ECO:0000313" key="1">
    <source>
        <dbReference type="EMBL" id="RDV03228.1"/>
    </source>
</evidence>
<reference evidence="2" key="1">
    <citation type="submission" date="2018-08" db="EMBL/GenBank/DDBJ databases">
        <authorList>
            <person name="Kim S.-J."/>
            <person name="Jung G.-Y."/>
        </authorList>
    </citation>
    <scope>NUCLEOTIDE SEQUENCE [LARGE SCALE GENOMIC DNA]</scope>
    <source>
        <strain evidence="2">GY_H</strain>
    </source>
</reference>
<organism evidence="1 2">
    <name type="scientific">Undibacter mobilis</name>
    <dbReference type="NCBI Taxonomy" id="2292256"/>
    <lineage>
        <taxon>Bacteria</taxon>
        <taxon>Pseudomonadati</taxon>
        <taxon>Pseudomonadota</taxon>
        <taxon>Alphaproteobacteria</taxon>
        <taxon>Hyphomicrobiales</taxon>
        <taxon>Nitrobacteraceae</taxon>
        <taxon>Undibacter</taxon>
    </lineage>
</organism>
<dbReference type="EMBL" id="QRGO01000001">
    <property type="protein sequence ID" value="RDV03228.1"/>
    <property type="molecule type" value="Genomic_DNA"/>
</dbReference>
<proteinExistence type="predicted"/>
<dbReference type="AlphaFoldDB" id="A0A371B6M3"/>
<name>A0A371B6M3_9BRAD</name>
<protein>
    <submittedName>
        <fullName evidence="1">Uncharacterized protein</fullName>
    </submittedName>
</protein>
<accession>A0A371B6M3</accession>
<comment type="caution">
    <text evidence="1">The sequence shown here is derived from an EMBL/GenBank/DDBJ whole genome shotgun (WGS) entry which is preliminary data.</text>
</comment>
<keyword evidence="2" id="KW-1185">Reference proteome</keyword>
<evidence type="ECO:0000313" key="2">
    <source>
        <dbReference type="Proteomes" id="UP000263993"/>
    </source>
</evidence>
<sequence length="112" mass="12760">MYWIIHLCLAVEQTNIFEYVQSLDSSVTKEDVVNKLYCMKLAGWVGKVAYSGKDYLYTLHDVDPFDYSFKSDVTDKDSVRRKLFVAKALRSLESVPRHVLEMATKARTGGAS</sequence>
<gene>
    <name evidence="1" type="ORF">DXH78_00650</name>
</gene>